<dbReference type="Pfam" id="PF00168">
    <property type="entry name" value="C2"/>
    <property type="match status" value="1"/>
</dbReference>
<accession>A0A2P6NRP7</accession>
<protein>
    <recommendedName>
        <fullName evidence="2">C2 domain-containing protein</fullName>
    </recommendedName>
</protein>
<dbReference type="Gene3D" id="2.60.40.150">
    <property type="entry name" value="C2 domain"/>
    <property type="match status" value="1"/>
</dbReference>
<gene>
    <name evidence="3" type="ORF">PROFUN_05122</name>
</gene>
<dbReference type="SMART" id="SM00239">
    <property type="entry name" value="C2"/>
    <property type="match status" value="1"/>
</dbReference>
<dbReference type="STRING" id="1890364.A0A2P6NRP7"/>
<dbReference type="InterPro" id="IPR007122">
    <property type="entry name" value="Villin/Gelsolin"/>
</dbReference>
<feature type="region of interest" description="Disordered" evidence="1">
    <location>
        <begin position="1"/>
        <end position="42"/>
    </location>
</feature>
<dbReference type="GO" id="GO:0005737">
    <property type="term" value="C:cytoplasm"/>
    <property type="evidence" value="ECO:0007669"/>
    <property type="project" value="TreeGrafter"/>
</dbReference>
<dbReference type="InterPro" id="IPR035892">
    <property type="entry name" value="C2_domain_sf"/>
</dbReference>
<dbReference type="InParanoid" id="A0A2P6NRP7"/>
<evidence type="ECO:0000313" key="3">
    <source>
        <dbReference type="EMBL" id="PRP86643.1"/>
    </source>
</evidence>
<dbReference type="Pfam" id="PF00626">
    <property type="entry name" value="Gelsolin"/>
    <property type="match status" value="2"/>
</dbReference>
<name>A0A2P6NRP7_9EUKA</name>
<dbReference type="OrthoDB" id="29726at2759"/>
<evidence type="ECO:0000256" key="1">
    <source>
        <dbReference type="SAM" id="MobiDB-lite"/>
    </source>
</evidence>
<dbReference type="Proteomes" id="UP000241769">
    <property type="component" value="Unassembled WGS sequence"/>
</dbReference>
<dbReference type="GO" id="GO:0051015">
    <property type="term" value="F:actin filament binding"/>
    <property type="evidence" value="ECO:0007669"/>
    <property type="project" value="InterPro"/>
</dbReference>
<dbReference type="SUPFAM" id="SSF49562">
    <property type="entry name" value="C2 domain (Calcium/lipid-binding domain, CaLB)"/>
    <property type="match status" value="1"/>
</dbReference>
<dbReference type="Gene3D" id="3.40.20.10">
    <property type="entry name" value="Severin"/>
    <property type="match status" value="3"/>
</dbReference>
<evidence type="ECO:0000313" key="4">
    <source>
        <dbReference type="Proteomes" id="UP000241769"/>
    </source>
</evidence>
<feature type="compositionally biased region" description="Polar residues" evidence="1">
    <location>
        <begin position="14"/>
        <end position="29"/>
    </location>
</feature>
<dbReference type="PROSITE" id="PS50004">
    <property type="entry name" value="C2"/>
    <property type="match status" value="1"/>
</dbReference>
<dbReference type="PRINTS" id="PR00597">
    <property type="entry name" value="GELSOLIN"/>
</dbReference>
<dbReference type="PANTHER" id="PTHR11977:SF130">
    <property type="entry name" value="SEVERIN"/>
    <property type="match status" value="1"/>
</dbReference>
<dbReference type="SUPFAM" id="SSF55753">
    <property type="entry name" value="Actin depolymerizing proteins"/>
    <property type="match status" value="3"/>
</dbReference>
<dbReference type="InterPro" id="IPR007123">
    <property type="entry name" value="Gelsolin-like_dom"/>
</dbReference>
<dbReference type="AlphaFoldDB" id="A0A2P6NRP7"/>
<keyword evidence="4" id="KW-1185">Reference proteome</keyword>
<comment type="caution">
    <text evidence="3">The sequence shown here is derived from an EMBL/GenBank/DDBJ whole genome shotgun (WGS) entry which is preliminary data.</text>
</comment>
<sequence>MTRGNQVAGKFIRRSSSLTHNQQPKTSAASIMPRNHLLHPQPSQKLTKQGTLRRFTAIEDEYTGKMEPFLIEMRGELRVTVIAGEHIYCEDGKVNPYIRVGSGVLKKTRVKKDNANPRWNEELLWTDVKIVPGISLKFECWDYQSKDKDTRIGFFRIPSNTLLANETIERWTILTPRQKNENASGRIHFRVSFKTKDRPVVKEEAPEIAPRFECEEPAFMEPAPAPFVKEDEDDKAVDHSPQSLQVWRVENGKVVEWPQDKHGQFHVGDSYLILYTEYHPEARHFIYQWIGNESTSNEIEAVYAKSAELEKAVGGEVSSSSQLQDRESPSFLSLFNNNAIIYLEGGFDSTDWRDIAGDSSQGTRLLHIKGHKDNIRVHRAPLSYRGLNSGDCFLVDAGMQIWQWNGRECNAAERRKATDIMSGLLNERCGRPKIKSVDEGDEPEEFWALIGGKGPIATASQGGSDDLDFERNKPKLFRLSDSGGKLELTLVSVGTSNNHNLLDTNDVFLFDAGVEIFVWVGKASSPDEKRSALGWAKKYAADNQRLVPITRLVERGESDYFKAAFSF</sequence>
<proteinExistence type="predicted"/>
<dbReference type="GO" id="GO:0008154">
    <property type="term" value="P:actin polymerization or depolymerization"/>
    <property type="evidence" value="ECO:0007669"/>
    <property type="project" value="TreeGrafter"/>
</dbReference>
<dbReference type="SMART" id="SM00262">
    <property type="entry name" value="GEL"/>
    <property type="match status" value="3"/>
</dbReference>
<feature type="domain" description="C2" evidence="2">
    <location>
        <begin position="62"/>
        <end position="172"/>
    </location>
</feature>
<dbReference type="InterPro" id="IPR000008">
    <property type="entry name" value="C2_dom"/>
</dbReference>
<dbReference type="CDD" id="cd00030">
    <property type="entry name" value="C2"/>
    <property type="match status" value="1"/>
</dbReference>
<reference evidence="3 4" key="1">
    <citation type="journal article" date="2018" name="Genome Biol. Evol.">
        <title>Multiple Roots of Fruiting Body Formation in Amoebozoa.</title>
        <authorList>
            <person name="Hillmann F."/>
            <person name="Forbes G."/>
            <person name="Novohradska S."/>
            <person name="Ferling I."/>
            <person name="Riege K."/>
            <person name="Groth M."/>
            <person name="Westermann M."/>
            <person name="Marz M."/>
            <person name="Spaller T."/>
            <person name="Winckler T."/>
            <person name="Schaap P."/>
            <person name="Glockner G."/>
        </authorList>
    </citation>
    <scope>NUCLEOTIDE SEQUENCE [LARGE SCALE GENOMIC DNA]</scope>
    <source>
        <strain evidence="3 4">Jena</strain>
    </source>
</reference>
<dbReference type="InterPro" id="IPR029006">
    <property type="entry name" value="ADF-H/Gelsolin-like_dom_sf"/>
</dbReference>
<dbReference type="EMBL" id="MDYQ01000028">
    <property type="protein sequence ID" value="PRP86643.1"/>
    <property type="molecule type" value="Genomic_DNA"/>
</dbReference>
<organism evidence="3 4">
    <name type="scientific">Planoprotostelium fungivorum</name>
    <dbReference type="NCBI Taxonomy" id="1890364"/>
    <lineage>
        <taxon>Eukaryota</taxon>
        <taxon>Amoebozoa</taxon>
        <taxon>Evosea</taxon>
        <taxon>Variosea</taxon>
        <taxon>Cavosteliida</taxon>
        <taxon>Cavosteliaceae</taxon>
        <taxon>Planoprotostelium</taxon>
    </lineage>
</organism>
<evidence type="ECO:0000259" key="2">
    <source>
        <dbReference type="PROSITE" id="PS50004"/>
    </source>
</evidence>
<dbReference type="PANTHER" id="PTHR11977">
    <property type="entry name" value="VILLIN"/>
    <property type="match status" value="1"/>
</dbReference>
<dbReference type="GO" id="GO:0015629">
    <property type="term" value="C:actin cytoskeleton"/>
    <property type="evidence" value="ECO:0007669"/>
    <property type="project" value="TreeGrafter"/>
</dbReference>